<dbReference type="GO" id="GO:0030246">
    <property type="term" value="F:carbohydrate binding"/>
    <property type="evidence" value="ECO:0007669"/>
    <property type="project" value="UniProtKB-ARBA"/>
</dbReference>
<keyword evidence="5" id="KW-0762">Sugar transport</keyword>
<dbReference type="PANTHER" id="PTHR46847:SF1">
    <property type="entry name" value="D-ALLOSE-BINDING PERIPLASMIC PROTEIN-RELATED"/>
    <property type="match status" value="1"/>
</dbReference>
<dbReference type="STRING" id="1121416.SAMN02745220_05118"/>
<dbReference type="GO" id="GO:0030313">
    <property type="term" value="C:cell envelope"/>
    <property type="evidence" value="ECO:0007669"/>
    <property type="project" value="UniProtKB-SubCell"/>
</dbReference>
<comment type="similarity">
    <text evidence="2">Belongs to the bacterial solute-binding protein 2 family.</text>
</comment>
<evidence type="ECO:0000256" key="1">
    <source>
        <dbReference type="ARBA" id="ARBA00004196"/>
    </source>
</evidence>
<dbReference type="Proteomes" id="UP000184603">
    <property type="component" value="Unassembled WGS sequence"/>
</dbReference>
<name>A0A1M7YLG2_9BACT</name>
<evidence type="ECO:0000256" key="2">
    <source>
        <dbReference type="ARBA" id="ARBA00007639"/>
    </source>
</evidence>
<dbReference type="AlphaFoldDB" id="A0A1M7YLG2"/>
<evidence type="ECO:0000313" key="5">
    <source>
        <dbReference type="EMBL" id="SHO53436.1"/>
    </source>
</evidence>
<accession>A0A1M7YLG2</accession>
<proteinExistence type="inferred from homology"/>
<feature type="domain" description="Periplasmic binding protein" evidence="4">
    <location>
        <begin position="31"/>
        <end position="292"/>
    </location>
</feature>
<feature type="domain" description="Periplasmic binding protein" evidence="4">
    <location>
        <begin position="315"/>
        <end position="567"/>
    </location>
</feature>
<dbReference type="Pfam" id="PF13407">
    <property type="entry name" value="Peripla_BP_4"/>
    <property type="match status" value="2"/>
</dbReference>
<evidence type="ECO:0000256" key="3">
    <source>
        <dbReference type="ARBA" id="ARBA00022729"/>
    </source>
</evidence>
<keyword evidence="5" id="KW-0813">Transport</keyword>
<dbReference type="InterPro" id="IPR025997">
    <property type="entry name" value="SBP_2_dom"/>
</dbReference>
<dbReference type="Gene3D" id="3.40.50.2300">
    <property type="match status" value="4"/>
</dbReference>
<dbReference type="PANTHER" id="PTHR46847">
    <property type="entry name" value="D-ALLOSE-BINDING PERIPLASMIC PROTEIN-RELATED"/>
    <property type="match status" value="1"/>
</dbReference>
<keyword evidence="6" id="KW-1185">Reference proteome</keyword>
<sequence length="582" mass="62658">MVLFQKISVILMMLVIFVFPDQVQADKRDSVALVMKSLASPFFSTMAEGAQNYAKEHGIALDMFGVEQETDVDHQINIIANLISLRYGAIILAPTHSEKLIPICKKALDAGIAVITLDTHLDSATMAKAGISIPFIGTDNRIGGQMVGNYLKNRLNGKGRILAIGGYPGVENGIARIEGFIDAITQNSEIEIVASENANWRTDEALAVVSRLITKHGKIDAIFCANDFMALGALQAVDLLGLSSEIFITGYDNLESVRTEMRNGRIVATIEQHPELMGQYGVEAALNSMHGEPVALERSTPVDLITYESFGKKVTLSVSNLSNAFFATLSQHASKTATLFGIELAIKDAQDQDSRQLLDITSSSDESSNLLIINPTNAETIGPGIAYAVSLGIPVITVDRKVAVATVLSHIASDNTEGGKIAARYMAELLIGEGNVFEIEGIPGTSAAHERGAGFNSELGKYSTIEVVHRESADFNRETAKAVMLRSLPKYPNLNGIFAHNDAMLLGAVDAYQEAGKRPPRVLIGFDASSEAREAVKKGIISGTIAQQPDTMGKLAIETAVKFFRGEDIPREITVDLTLITH</sequence>
<protein>
    <submittedName>
        <fullName evidence="5">ABC-type sugar transport system, substrate-binding protein, contains N-terminal xre family HTH domain</fullName>
    </submittedName>
</protein>
<reference evidence="5 6" key="1">
    <citation type="submission" date="2016-12" db="EMBL/GenBank/DDBJ databases">
        <authorList>
            <person name="Song W.-J."/>
            <person name="Kurnit D.M."/>
        </authorList>
    </citation>
    <scope>NUCLEOTIDE SEQUENCE [LARGE SCALE GENOMIC DNA]</scope>
    <source>
        <strain evidence="5 6">DSM 18488</strain>
    </source>
</reference>
<keyword evidence="3" id="KW-0732">Signal</keyword>
<gene>
    <name evidence="5" type="ORF">SAMN02745220_05118</name>
</gene>
<evidence type="ECO:0000259" key="4">
    <source>
        <dbReference type="Pfam" id="PF13407"/>
    </source>
</evidence>
<comment type="subcellular location">
    <subcellularLocation>
        <location evidence="1">Cell envelope</location>
    </subcellularLocation>
</comment>
<dbReference type="InterPro" id="IPR028082">
    <property type="entry name" value="Peripla_BP_I"/>
</dbReference>
<evidence type="ECO:0000313" key="6">
    <source>
        <dbReference type="Proteomes" id="UP000184603"/>
    </source>
</evidence>
<dbReference type="EMBL" id="FRFE01000055">
    <property type="protein sequence ID" value="SHO53436.1"/>
    <property type="molecule type" value="Genomic_DNA"/>
</dbReference>
<organism evidence="5 6">
    <name type="scientific">Desulfopila aestuarii DSM 18488</name>
    <dbReference type="NCBI Taxonomy" id="1121416"/>
    <lineage>
        <taxon>Bacteria</taxon>
        <taxon>Pseudomonadati</taxon>
        <taxon>Thermodesulfobacteriota</taxon>
        <taxon>Desulfobulbia</taxon>
        <taxon>Desulfobulbales</taxon>
        <taxon>Desulfocapsaceae</taxon>
        <taxon>Desulfopila</taxon>
    </lineage>
</organism>
<dbReference type="SUPFAM" id="SSF53822">
    <property type="entry name" value="Periplasmic binding protein-like I"/>
    <property type="match status" value="2"/>
</dbReference>